<dbReference type="Proteomes" id="UP001732700">
    <property type="component" value="Chromosome 6A"/>
</dbReference>
<proteinExistence type="predicted"/>
<name>A0ACD5Z0K2_AVESA</name>
<sequence>MASSKVVLVTLLLGLAGSAAAGRRRLVSSAEDEPCMKMTLYWHDILYDGGNTANATSAAATNATALSTSNWKNGTFFGMLVVFDDPMTTEKALPVAGQEPDARGQGFYFYNKKDGYNGWFGFSIVFNSAAYKGTLNLVGADLMEEETRDLTVVGGTGDFFMARGVTTIRLDAYEGTTYTRIEMDIKLYECYV</sequence>
<reference evidence="1" key="1">
    <citation type="submission" date="2021-05" db="EMBL/GenBank/DDBJ databases">
        <authorList>
            <person name="Scholz U."/>
            <person name="Mascher M."/>
            <person name="Fiebig A."/>
        </authorList>
    </citation>
    <scope>NUCLEOTIDE SEQUENCE [LARGE SCALE GENOMIC DNA]</scope>
</reference>
<accession>A0ACD5Z0K2</accession>
<evidence type="ECO:0000313" key="2">
    <source>
        <dbReference type="Proteomes" id="UP001732700"/>
    </source>
</evidence>
<evidence type="ECO:0000313" key="1">
    <source>
        <dbReference type="EnsemblPlants" id="AVESA.00010b.r2.6AG1059120.1.CDS.1"/>
    </source>
</evidence>
<organism evidence="1 2">
    <name type="scientific">Avena sativa</name>
    <name type="common">Oat</name>
    <dbReference type="NCBI Taxonomy" id="4498"/>
    <lineage>
        <taxon>Eukaryota</taxon>
        <taxon>Viridiplantae</taxon>
        <taxon>Streptophyta</taxon>
        <taxon>Embryophyta</taxon>
        <taxon>Tracheophyta</taxon>
        <taxon>Spermatophyta</taxon>
        <taxon>Magnoliopsida</taxon>
        <taxon>Liliopsida</taxon>
        <taxon>Poales</taxon>
        <taxon>Poaceae</taxon>
        <taxon>BOP clade</taxon>
        <taxon>Pooideae</taxon>
        <taxon>Poodae</taxon>
        <taxon>Poeae</taxon>
        <taxon>Poeae Chloroplast Group 1 (Aveneae type)</taxon>
        <taxon>Aveninae</taxon>
        <taxon>Avena</taxon>
    </lineage>
</organism>
<keyword evidence="2" id="KW-1185">Reference proteome</keyword>
<reference evidence="1" key="2">
    <citation type="submission" date="2025-09" db="UniProtKB">
        <authorList>
            <consortium name="EnsemblPlants"/>
        </authorList>
    </citation>
    <scope>IDENTIFICATION</scope>
</reference>
<dbReference type="EnsemblPlants" id="AVESA.00010b.r2.6AG1059120.1">
    <property type="protein sequence ID" value="AVESA.00010b.r2.6AG1059120.1.CDS.1"/>
    <property type="gene ID" value="AVESA.00010b.r2.6AG1059120"/>
</dbReference>
<protein>
    <submittedName>
        <fullName evidence="1">Uncharacterized protein</fullName>
    </submittedName>
</protein>